<sequence>MASKTFAIIAGVGPGTVRSLLSRASSLTLTTAQGASVARRFAKAYSVVLLARNPASYESVVKEINSGGGQAVGISTDLADSNSVKSAFDQIATQYSGSALAAAIFNSGGGFVRKQFLELTEEDYSGALASQAKGGFNFAQGTLPLLLKARDTSPHPPTLIFTGATASMRGSAECAAFASTKFALRALAQSLAREFGPQGVHVSHAIIDGVIEIPRTKGWTFEHEDAMLSPDAIANSYWHLHTQPRTTFAFEMDLRPYVEKW</sequence>
<protein>
    <recommendedName>
        <fullName evidence="3">Oxidoreductase</fullName>
    </recommendedName>
</protein>
<evidence type="ECO:0000313" key="2">
    <source>
        <dbReference type="Proteomes" id="UP000186955"/>
    </source>
</evidence>
<evidence type="ECO:0000313" key="1">
    <source>
        <dbReference type="EMBL" id="OKP05876.1"/>
    </source>
</evidence>
<dbReference type="Proteomes" id="UP000186955">
    <property type="component" value="Unassembled WGS sequence"/>
</dbReference>
<gene>
    <name evidence="1" type="ORF">PENSUB_6596</name>
</gene>
<accession>A0A1Q5U080</accession>
<dbReference type="PANTHER" id="PTHR43431:SF7">
    <property type="entry name" value="OXIDOREDUCTASE, SHORT CHAIN DEHYDROGENASE_REDUCTASE FAMILY (AFU_ORTHOLOGUE AFUA_5G14000)"/>
    <property type="match status" value="1"/>
</dbReference>
<dbReference type="STRING" id="1316194.A0A1Q5U080"/>
<organism evidence="1 2">
    <name type="scientific">Penicillium subrubescens</name>
    <dbReference type="NCBI Taxonomy" id="1316194"/>
    <lineage>
        <taxon>Eukaryota</taxon>
        <taxon>Fungi</taxon>
        <taxon>Dikarya</taxon>
        <taxon>Ascomycota</taxon>
        <taxon>Pezizomycotina</taxon>
        <taxon>Eurotiomycetes</taxon>
        <taxon>Eurotiomycetidae</taxon>
        <taxon>Eurotiales</taxon>
        <taxon>Aspergillaceae</taxon>
        <taxon>Penicillium</taxon>
    </lineage>
</organism>
<keyword evidence="2" id="KW-1185">Reference proteome</keyword>
<name>A0A1Q5U080_9EURO</name>
<reference evidence="1 2" key="1">
    <citation type="submission" date="2016-10" db="EMBL/GenBank/DDBJ databases">
        <title>Genome sequence of the ascomycete fungus Penicillium subrubescens.</title>
        <authorList>
            <person name="De Vries R.P."/>
            <person name="Peng M."/>
            <person name="Dilokpimol A."/>
            <person name="Hilden K."/>
            <person name="Makela M.R."/>
            <person name="Grigoriev I."/>
            <person name="Riley R."/>
            <person name="Granchi Z."/>
        </authorList>
    </citation>
    <scope>NUCLEOTIDE SEQUENCE [LARGE SCALE GENOMIC DNA]</scope>
    <source>
        <strain evidence="1 2">CBS 132785</strain>
    </source>
</reference>
<dbReference type="InterPro" id="IPR036291">
    <property type="entry name" value="NAD(P)-bd_dom_sf"/>
</dbReference>
<dbReference type="SUPFAM" id="SSF51735">
    <property type="entry name" value="NAD(P)-binding Rossmann-fold domains"/>
    <property type="match status" value="1"/>
</dbReference>
<dbReference type="InterPro" id="IPR002347">
    <property type="entry name" value="SDR_fam"/>
</dbReference>
<dbReference type="PANTHER" id="PTHR43431">
    <property type="entry name" value="OXIDOREDUCTASE, SHORT CHAIN DEHYDROGENASE/REDUCTASE FAMILY (AFU_ORTHOLOGUE AFUA_5G14000)"/>
    <property type="match status" value="1"/>
</dbReference>
<dbReference type="AlphaFoldDB" id="A0A1Q5U080"/>
<dbReference type="Gene3D" id="3.40.50.720">
    <property type="entry name" value="NAD(P)-binding Rossmann-like Domain"/>
    <property type="match status" value="1"/>
</dbReference>
<evidence type="ECO:0008006" key="3">
    <source>
        <dbReference type="Google" id="ProtNLM"/>
    </source>
</evidence>
<dbReference type="EMBL" id="MNBE01000602">
    <property type="protein sequence ID" value="OKP05876.1"/>
    <property type="molecule type" value="Genomic_DNA"/>
</dbReference>
<proteinExistence type="predicted"/>
<dbReference type="Pfam" id="PF00106">
    <property type="entry name" value="adh_short"/>
    <property type="match status" value="1"/>
</dbReference>
<comment type="caution">
    <text evidence="1">The sequence shown here is derived from an EMBL/GenBank/DDBJ whole genome shotgun (WGS) entry which is preliminary data.</text>
</comment>